<protein>
    <submittedName>
        <fullName evidence="3">DinB family protein</fullName>
    </submittedName>
</protein>
<comment type="similarity">
    <text evidence="1">Belongs to the DinB family.</text>
</comment>
<dbReference type="Pfam" id="PF07609">
    <property type="entry name" value="DUF1572"/>
    <property type="match status" value="1"/>
</dbReference>
<evidence type="ECO:0000313" key="4">
    <source>
        <dbReference type="Proteomes" id="UP001256827"/>
    </source>
</evidence>
<accession>A0ABY9T4C5</accession>
<dbReference type="InterPro" id="IPR007837">
    <property type="entry name" value="DinB"/>
</dbReference>
<dbReference type="Proteomes" id="UP001256827">
    <property type="component" value="Chromosome"/>
</dbReference>
<dbReference type="Gene3D" id="1.20.120.450">
    <property type="entry name" value="dinb family like domain"/>
    <property type="match status" value="1"/>
</dbReference>
<dbReference type="SUPFAM" id="SSF109854">
    <property type="entry name" value="DinB/YfiT-like putative metalloenzymes"/>
    <property type="match status" value="1"/>
</dbReference>
<sequence length="166" mass="19436">MELFYKQTLHLLDTELDRIRKALERLPEEMIWRRGREGTNSVGNLCLHLAGNEYHNVVSAIGNKPFVRERSEEFLAERTHTGAELLEHLTYVRDESRKEIERLTGEDLERVVTVVYPPGAEIASYQKTILEILSHTTAHYSYHTGQIVYMTRLFQSGNERLLKWKH</sequence>
<dbReference type="EMBL" id="CP134050">
    <property type="protein sequence ID" value="WNC14763.1"/>
    <property type="molecule type" value="Genomic_DNA"/>
</dbReference>
<proteinExistence type="inferred from homology"/>
<name>A0ABY9T4C5_BREBE</name>
<dbReference type="InterPro" id="IPR034660">
    <property type="entry name" value="DinB/YfiT-like"/>
</dbReference>
<dbReference type="PANTHER" id="PTHR37302">
    <property type="entry name" value="SLR1116 PROTEIN"/>
    <property type="match status" value="1"/>
</dbReference>
<organism evidence="3 4">
    <name type="scientific">Brevibacillus brevis</name>
    <name type="common">Bacillus brevis</name>
    <dbReference type="NCBI Taxonomy" id="1393"/>
    <lineage>
        <taxon>Bacteria</taxon>
        <taxon>Bacillati</taxon>
        <taxon>Bacillota</taxon>
        <taxon>Bacilli</taxon>
        <taxon>Bacillales</taxon>
        <taxon>Paenibacillaceae</taxon>
        <taxon>Brevibacillus</taxon>
    </lineage>
</organism>
<gene>
    <name evidence="3" type="ORF">RGB73_29580</name>
</gene>
<evidence type="ECO:0000313" key="3">
    <source>
        <dbReference type="EMBL" id="WNC14763.1"/>
    </source>
</evidence>
<evidence type="ECO:0000256" key="2">
    <source>
        <dbReference type="ARBA" id="ARBA00022723"/>
    </source>
</evidence>
<keyword evidence="4" id="KW-1185">Reference proteome</keyword>
<dbReference type="InterPro" id="IPR011466">
    <property type="entry name" value="DUF1572"/>
</dbReference>
<evidence type="ECO:0000256" key="1">
    <source>
        <dbReference type="ARBA" id="ARBA00008635"/>
    </source>
</evidence>
<keyword evidence="2" id="KW-0479">Metal-binding</keyword>
<dbReference type="PANTHER" id="PTHR37302:SF3">
    <property type="entry name" value="DAMAGE-INDUCIBLE PROTEIN DINB"/>
    <property type="match status" value="1"/>
</dbReference>
<dbReference type="RefSeq" id="WP_310767406.1">
    <property type="nucleotide sequence ID" value="NZ_CP134050.1"/>
</dbReference>
<reference evidence="3 4" key="1">
    <citation type="submission" date="2023-09" db="EMBL/GenBank/DDBJ databases">
        <title>Complete Genome and Methylome dissection of Bacillus brevis NEB573 original source of BbsI restriction endonuclease.</title>
        <authorList>
            <person name="Fomenkov A."/>
            <person name="Roberts R.D."/>
        </authorList>
    </citation>
    <scope>NUCLEOTIDE SEQUENCE [LARGE SCALE GENOMIC DNA]</scope>
    <source>
        <strain evidence="3 4">NEB573</strain>
    </source>
</reference>